<dbReference type="AlphaFoldDB" id="A0A5S9IRV0"/>
<reference evidence="1 2" key="1">
    <citation type="submission" date="2019-08" db="EMBL/GenBank/DDBJ databases">
        <title>Complete genome sequence of Candidatus Uab amorphum.</title>
        <authorList>
            <person name="Shiratori T."/>
            <person name="Suzuki S."/>
            <person name="Kakizawa Y."/>
            <person name="Ishida K."/>
        </authorList>
    </citation>
    <scope>NUCLEOTIDE SEQUENCE [LARGE SCALE GENOMIC DNA]</scope>
    <source>
        <strain evidence="1 2">SRT547</strain>
    </source>
</reference>
<dbReference type="KEGG" id="uam:UABAM_04396"/>
<evidence type="ECO:0000313" key="1">
    <source>
        <dbReference type="EMBL" id="BBM86010.1"/>
    </source>
</evidence>
<dbReference type="Proteomes" id="UP000326354">
    <property type="component" value="Chromosome"/>
</dbReference>
<dbReference type="EMBL" id="AP019860">
    <property type="protein sequence ID" value="BBM86010.1"/>
    <property type="molecule type" value="Genomic_DNA"/>
</dbReference>
<dbReference type="RefSeq" id="WP_151970090.1">
    <property type="nucleotide sequence ID" value="NZ_AP019860.1"/>
</dbReference>
<gene>
    <name evidence="1" type="ORF">UABAM_04396</name>
</gene>
<name>A0A5S9IRV0_UABAM</name>
<accession>A0A5S9IRV0</accession>
<organism evidence="1 2">
    <name type="scientific">Uabimicrobium amorphum</name>
    <dbReference type="NCBI Taxonomy" id="2596890"/>
    <lineage>
        <taxon>Bacteria</taxon>
        <taxon>Pseudomonadati</taxon>
        <taxon>Planctomycetota</taxon>
        <taxon>Candidatus Uabimicrobiia</taxon>
        <taxon>Candidatus Uabimicrobiales</taxon>
        <taxon>Candidatus Uabimicrobiaceae</taxon>
        <taxon>Candidatus Uabimicrobium</taxon>
    </lineage>
</organism>
<evidence type="ECO:0000313" key="2">
    <source>
        <dbReference type="Proteomes" id="UP000326354"/>
    </source>
</evidence>
<sequence length="367" mass="42734">MKVIFLLMLAICGLSASLDKQYLQAYEFARNPRGLNYTHGQAFLWAKKFVETKGVFRQKILVAQYQEAFDFATEFLEISTDEADIWAKNLILRRGTIPLRADISSEMNTLLNRITFTAEDGKTWVEEFLFSSAPLYTKLDMLDMYRDVYLFCRTNYLVAVDDETARKMANKFVQNRFRFYSDRNLVEQYVVAFEFAFNSEGLRLSFEESVQWAQSYIKNHGVISRELGLGDQYREAFLFARSSGGLRLSDEESVQWARGFVQAHAQFSLNQGLLDKYQESFLFAYNGEVLEMLTKMRDAPPGVFLVDEAQKYARNLVQSRTEINPLGNLLTQYQNAFVFAHSSDGLRLEYYKAKSWAKKFMEYRVQR</sequence>
<protein>
    <submittedName>
        <fullName evidence="1">Uncharacterized protein</fullName>
    </submittedName>
</protein>
<keyword evidence="2" id="KW-1185">Reference proteome</keyword>
<proteinExistence type="predicted"/>